<feature type="coiled-coil region" evidence="1">
    <location>
        <begin position="6"/>
        <end position="65"/>
    </location>
</feature>
<evidence type="ECO:0000313" key="3">
    <source>
        <dbReference type="Proteomes" id="UP000324091"/>
    </source>
</evidence>
<accession>A0A5C6MEB0</accession>
<reference evidence="2 3" key="1">
    <citation type="submission" date="2019-04" db="EMBL/GenBank/DDBJ databases">
        <title>Chromosome genome assembly for Takifugu flavidus.</title>
        <authorList>
            <person name="Xiao S."/>
        </authorList>
    </citation>
    <scope>NUCLEOTIDE SEQUENCE [LARGE SCALE GENOMIC DNA]</scope>
    <source>
        <strain evidence="2">HTHZ2018</strain>
        <tissue evidence="2">Muscle</tissue>
    </source>
</reference>
<keyword evidence="3" id="KW-1185">Reference proteome</keyword>
<dbReference type="Proteomes" id="UP000324091">
    <property type="component" value="Unassembled WGS sequence"/>
</dbReference>
<gene>
    <name evidence="2" type="ORF">D4764_0258610</name>
</gene>
<dbReference type="EMBL" id="RHFK02000840">
    <property type="protein sequence ID" value="TWW53029.1"/>
    <property type="molecule type" value="Genomic_DNA"/>
</dbReference>
<dbReference type="AlphaFoldDB" id="A0A5C6MEB0"/>
<evidence type="ECO:0000256" key="1">
    <source>
        <dbReference type="SAM" id="Coils"/>
    </source>
</evidence>
<evidence type="ECO:0000313" key="2">
    <source>
        <dbReference type="EMBL" id="TWW53029.1"/>
    </source>
</evidence>
<name>A0A5C6MEB0_9TELE</name>
<protein>
    <submittedName>
        <fullName evidence="2">Uncharacterized protein</fullName>
    </submittedName>
</protein>
<organism evidence="2 3">
    <name type="scientific">Takifugu flavidus</name>
    <name type="common">sansaifugu</name>
    <dbReference type="NCBI Taxonomy" id="433684"/>
    <lineage>
        <taxon>Eukaryota</taxon>
        <taxon>Metazoa</taxon>
        <taxon>Chordata</taxon>
        <taxon>Craniata</taxon>
        <taxon>Vertebrata</taxon>
        <taxon>Euteleostomi</taxon>
        <taxon>Actinopterygii</taxon>
        <taxon>Neopterygii</taxon>
        <taxon>Teleostei</taxon>
        <taxon>Neoteleostei</taxon>
        <taxon>Acanthomorphata</taxon>
        <taxon>Eupercaria</taxon>
        <taxon>Tetraodontiformes</taxon>
        <taxon>Tetradontoidea</taxon>
        <taxon>Tetraodontidae</taxon>
        <taxon>Takifugu</taxon>
    </lineage>
</organism>
<comment type="caution">
    <text evidence="2">The sequence shown here is derived from an EMBL/GenBank/DDBJ whole genome shotgun (WGS) entry which is preliminary data.</text>
</comment>
<keyword evidence="1" id="KW-0175">Coiled coil</keyword>
<proteinExistence type="predicted"/>
<sequence>MLADVYQRWESTAQTWVQMKEDLEQNIKESQRLREHEEAKTKEEIQRLSEAILQLELQVSKKQEKKSFCRWF</sequence>